<evidence type="ECO:0000256" key="6">
    <source>
        <dbReference type="ARBA" id="ARBA00022840"/>
    </source>
</evidence>
<feature type="domain" description="Protein kinase" evidence="10">
    <location>
        <begin position="17"/>
        <end position="267"/>
    </location>
</feature>
<sequence>MEGPTGEQGFKMRLGDYKIGQTIGCGSFATVRLAEHIPTGLKVAIKMYKRSKVKGMRMEDKVTREIKILRLLKHPCITHLYEVIETESKIYIIMEYLEHGELFDYLVRKGRLHEGEARFFFQQVVSGLLYCHMNMVIHRDLKLENLLLDSKYNVKIADFGLSNIMIDGHFLKTSCGSYAAPEVISGNSNVGPEVDVWGCGVALYTLLCGSLPFDDENTAILYKKIKAGEYTIPSHLSSEAKNLIQRMLEVEPLRRITIPEILCHPWFDPHHPHSIIVTSLHTTKRARKADFGFLVQASDFPFIHQNETKASVAWHHREKLVSESKWACGFEVKFTLTFPIHFIWFIFQK</sequence>
<dbReference type="PROSITE" id="PS00108">
    <property type="entry name" value="PROTEIN_KINASE_ST"/>
    <property type="match status" value="1"/>
</dbReference>
<evidence type="ECO:0000256" key="4">
    <source>
        <dbReference type="ARBA" id="ARBA00022741"/>
    </source>
</evidence>
<dbReference type="Gramene" id="ERN05415">
    <property type="protein sequence ID" value="ERN05415"/>
    <property type="gene ID" value="AMTR_s00007p00226740"/>
</dbReference>
<organism evidence="11 12">
    <name type="scientific">Amborella trichopoda</name>
    <dbReference type="NCBI Taxonomy" id="13333"/>
    <lineage>
        <taxon>Eukaryota</taxon>
        <taxon>Viridiplantae</taxon>
        <taxon>Streptophyta</taxon>
        <taxon>Embryophyta</taxon>
        <taxon>Tracheophyta</taxon>
        <taxon>Spermatophyta</taxon>
        <taxon>Magnoliopsida</taxon>
        <taxon>Amborellales</taxon>
        <taxon>Amborellaceae</taxon>
        <taxon>Amborella</taxon>
    </lineage>
</organism>
<evidence type="ECO:0000259" key="10">
    <source>
        <dbReference type="PROSITE" id="PS50011"/>
    </source>
</evidence>
<dbReference type="GO" id="GO:0005524">
    <property type="term" value="F:ATP binding"/>
    <property type="evidence" value="ECO:0007669"/>
    <property type="project" value="UniProtKB-UniRule"/>
</dbReference>
<dbReference type="InterPro" id="IPR008271">
    <property type="entry name" value="Ser/Thr_kinase_AS"/>
</dbReference>
<keyword evidence="6 8" id="KW-0067">ATP-binding</keyword>
<name>W1PED4_AMBTC</name>
<evidence type="ECO:0000256" key="2">
    <source>
        <dbReference type="ARBA" id="ARBA00022527"/>
    </source>
</evidence>
<evidence type="ECO:0000313" key="11">
    <source>
        <dbReference type="EMBL" id="ERN05415.1"/>
    </source>
</evidence>
<evidence type="ECO:0000256" key="8">
    <source>
        <dbReference type="PROSITE-ProRule" id="PRU10141"/>
    </source>
</evidence>
<dbReference type="PROSITE" id="PS50011">
    <property type="entry name" value="PROTEIN_KINASE_DOM"/>
    <property type="match status" value="1"/>
</dbReference>
<reference evidence="12" key="1">
    <citation type="journal article" date="2013" name="Science">
        <title>The Amborella genome and the evolution of flowering plants.</title>
        <authorList>
            <consortium name="Amborella Genome Project"/>
        </authorList>
    </citation>
    <scope>NUCLEOTIDE SEQUENCE [LARGE SCALE GENOMIC DNA]</scope>
</reference>
<dbReference type="SUPFAM" id="SSF56112">
    <property type="entry name" value="Protein kinase-like (PK-like)"/>
    <property type="match status" value="1"/>
</dbReference>
<dbReference type="Proteomes" id="UP000017836">
    <property type="component" value="Unassembled WGS sequence"/>
</dbReference>
<keyword evidence="2 9" id="KW-0723">Serine/threonine-protein kinase</keyword>
<proteinExistence type="inferred from homology"/>
<keyword evidence="4 8" id="KW-0547">Nucleotide-binding</keyword>
<dbReference type="InterPro" id="IPR017441">
    <property type="entry name" value="Protein_kinase_ATP_BS"/>
</dbReference>
<evidence type="ECO:0000256" key="3">
    <source>
        <dbReference type="ARBA" id="ARBA00022679"/>
    </source>
</evidence>
<dbReference type="InterPro" id="IPR000719">
    <property type="entry name" value="Prot_kinase_dom"/>
</dbReference>
<dbReference type="Pfam" id="PF00069">
    <property type="entry name" value="Pkinase"/>
    <property type="match status" value="1"/>
</dbReference>
<dbReference type="GO" id="GO:0004674">
    <property type="term" value="F:protein serine/threonine kinase activity"/>
    <property type="evidence" value="ECO:0000318"/>
    <property type="project" value="GO_Central"/>
</dbReference>
<evidence type="ECO:0000256" key="7">
    <source>
        <dbReference type="ARBA" id="ARBA00058225"/>
    </source>
</evidence>
<evidence type="ECO:0000256" key="1">
    <source>
        <dbReference type="ARBA" id="ARBA00006234"/>
    </source>
</evidence>
<keyword evidence="12" id="KW-1185">Reference proteome</keyword>
<evidence type="ECO:0000256" key="9">
    <source>
        <dbReference type="RuleBase" id="RU000304"/>
    </source>
</evidence>
<dbReference type="FunFam" id="1.10.510.10:FF:000571">
    <property type="entry name" value="Maternal embryonic leucine zipper kinase"/>
    <property type="match status" value="1"/>
</dbReference>
<dbReference type="PANTHER" id="PTHR24346">
    <property type="entry name" value="MAP/MICROTUBULE AFFINITY-REGULATING KINASE"/>
    <property type="match status" value="1"/>
</dbReference>
<dbReference type="EMBL" id="KI394011">
    <property type="protein sequence ID" value="ERN05415.1"/>
    <property type="molecule type" value="Genomic_DNA"/>
</dbReference>
<keyword evidence="3" id="KW-0808">Transferase</keyword>
<evidence type="ECO:0000256" key="5">
    <source>
        <dbReference type="ARBA" id="ARBA00022777"/>
    </source>
</evidence>
<dbReference type="eggNOG" id="KOG0583">
    <property type="taxonomic scope" value="Eukaryota"/>
</dbReference>
<protein>
    <recommendedName>
        <fullName evidence="10">Protein kinase domain-containing protein</fullName>
    </recommendedName>
</protein>
<gene>
    <name evidence="11" type="ORF">AMTR_s00007p00226740</name>
</gene>
<comment type="function">
    <text evidence="7">CIPK serine-threonine protein kinases interact with CBL proteins. Binding of a CBL protein to the regulatory NAF domain of CIPK protein lead to the activation of the kinase in a calcium-dependent manner.</text>
</comment>
<dbReference type="InterPro" id="IPR011009">
    <property type="entry name" value="Kinase-like_dom_sf"/>
</dbReference>
<feature type="binding site" evidence="8">
    <location>
        <position position="46"/>
    </location>
    <ligand>
        <name>ATP</name>
        <dbReference type="ChEBI" id="CHEBI:30616"/>
    </ligand>
</feature>
<dbReference type="HOGENOM" id="CLU_000288_63_0_1"/>
<dbReference type="STRING" id="13333.W1PED4"/>
<evidence type="ECO:0000313" key="12">
    <source>
        <dbReference type="Proteomes" id="UP000017836"/>
    </source>
</evidence>
<dbReference type="SMART" id="SM00220">
    <property type="entry name" value="S_TKc"/>
    <property type="match status" value="1"/>
</dbReference>
<accession>W1PED4</accession>
<dbReference type="PANTHER" id="PTHR24346:SF82">
    <property type="entry name" value="KP78A-RELATED"/>
    <property type="match status" value="1"/>
</dbReference>
<keyword evidence="5" id="KW-0418">Kinase</keyword>
<dbReference type="FunFam" id="3.30.200.20:FF:000003">
    <property type="entry name" value="Non-specific serine/threonine protein kinase"/>
    <property type="match status" value="1"/>
</dbReference>
<dbReference type="Gene3D" id="1.10.510.10">
    <property type="entry name" value="Transferase(Phosphotransferase) domain 1"/>
    <property type="match status" value="1"/>
</dbReference>
<comment type="similarity">
    <text evidence="1">Belongs to the protein kinase superfamily. CAMK Ser/Thr protein kinase family. SNF1 subfamily.</text>
</comment>
<dbReference type="PROSITE" id="PS00107">
    <property type="entry name" value="PROTEIN_KINASE_ATP"/>
    <property type="match status" value="1"/>
</dbReference>
<dbReference type="OMA" id="TYLNMRL"/>
<dbReference type="AlphaFoldDB" id="W1PED4"/>